<dbReference type="EMBL" id="ASPP01013448">
    <property type="protein sequence ID" value="ETO19647.1"/>
    <property type="molecule type" value="Genomic_DNA"/>
</dbReference>
<gene>
    <name evidence="2" type="ORF">RFI_17583</name>
</gene>
<feature type="compositionally biased region" description="Basic and acidic residues" evidence="1">
    <location>
        <begin position="1"/>
        <end position="17"/>
    </location>
</feature>
<accession>X6N2V0</accession>
<dbReference type="AlphaFoldDB" id="X6N2V0"/>
<sequence length="188" mass="21723">MEEKTEQQQESDLKNENSEPTQTEPLTQPGPAGTADDNKDIPSNTQETGNGSHQFRTKQKTHHEASSMVDRLVRYESLDNKAVDRMAKILTEHLKTPLKKELKDINELKQKQEKMIEEFETRALWLEESALRRIQLMQQTVIKFFSQLLIFSSFDFNISVFSNNGTGKKYRLTKYPLIKPKSASYIKG</sequence>
<feature type="region of interest" description="Disordered" evidence="1">
    <location>
        <begin position="1"/>
        <end position="68"/>
    </location>
</feature>
<evidence type="ECO:0000256" key="1">
    <source>
        <dbReference type="SAM" id="MobiDB-lite"/>
    </source>
</evidence>
<proteinExistence type="predicted"/>
<comment type="caution">
    <text evidence="2">The sequence shown here is derived from an EMBL/GenBank/DDBJ whole genome shotgun (WGS) entry which is preliminary data.</text>
</comment>
<evidence type="ECO:0000313" key="3">
    <source>
        <dbReference type="Proteomes" id="UP000023152"/>
    </source>
</evidence>
<organism evidence="2 3">
    <name type="scientific">Reticulomyxa filosa</name>
    <dbReference type="NCBI Taxonomy" id="46433"/>
    <lineage>
        <taxon>Eukaryota</taxon>
        <taxon>Sar</taxon>
        <taxon>Rhizaria</taxon>
        <taxon>Retaria</taxon>
        <taxon>Foraminifera</taxon>
        <taxon>Monothalamids</taxon>
        <taxon>Reticulomyxidae</taxon>
        <taxon>Reticulomyxa</taxon>
    </lineage>
</organism>
<feature type="compositionally biased region" description="Polar residues" evidence="1">
    <location>
        <begin position="41"/>
        <end position="54"/>
    </location>
</feature>
<dbReference type="Proteomes" id="UP000023152">
    <property type="component" value="Unassembled WGS sequence"/>
</dbReference>
<name>X6N2V0_RETFI</name>
<protein>
    <submittedName>
        <fullName evidence="2">Uncharacterized protein</fullName>
    </submittedName>
</protein>
<evidence type="ECO:0000313" key="2">
    <source>
        <dbReference type="EMBL" id="ETO19647.1"/>
    </source>
</evidence>
<keyword evidence="3" id="KW-1185">Reference proteome</keyword>
<reference evidence="2 3" key="1">
    <citation type="journal article" date="2013" name="Curr. Biol.">
        <title>The Genome of the Foraminiferan Reticulomyxa filosa.</title>
        <authorList>
            <person name="Glockner G."/>
            <person name="Hulsmann N."/>
            <person name="Schleicher M."/>
            <person name="Noegel A.A."/>
            <person name="Eichinger L."/>
            <person name="Gallinger C."/>
            <person name="Pawlowski J."/>
            <person name="Sierra R."/>
            <person name="Euteneuer U."/>
            <person name="Pillet L."/>
            <person name="Moustafa A."/>
            <person name="Platzer M."/>
            <person name="Groth M."/>
            <person name="Szafranski K."/>
            <person name="Schliwa M."/>
        </authorList>
    </citation>
    <scope>NUCLEOTIDE SEQUENCE [LARGE SCALE GENOMIC DNA]</scope>
</reference>